<dbReference type="InterPro" id="IPR013737">
    <property type="entry name" value="Bac_rhamnosid_N"/>
</dbReference>
<dbReference type="Pfam" id="PF17389">
    <property type="entry name" value="Bac_rhamnosid6H"/>
    <property type="match status" value="1"/>
</dbReference>
<protein>
    <recommendedName>
        <fullName evidence="2">alpha-L-rhamnosidase</fullName>
        <ecNumber evidence="2">3.2.1.40</ecNumber>
    </recommendedName>
</protein>
<dbReference type="PANTHER" id="PTHR33307">
    <property type="entry name" value="ALPHA-RHAMNOSIDASE (EUROFUNG)"/>
    <property type="match status" value="1"/>
</dbReference>
<dbReference type="InterPro" id="IPR013783">
    <property type="entry name" value="Ig-like_fold"/>
</dbReference>
<evidence type="ECO:0000259" key="8">
    <source>
        <dbReference type="Pfam" id="PF17390"/>
    </source>
</evidence>
<dbReference type="GO" id="GO:0005975">
    <property type="term" value="P:carbohydrate metabolic process"/>
    <property type="evidence" value="ECO:0007669"/>
    <property type="project" value="InterPro"/>
</dbReference>
<comment type="catalytic activity">
    <reaction evidence="1">
        <text>Hydrolysis of terminal non-reducing alpha-L-rhamnose residues in alpha-L-rhamnosides.</text>
        <dbReference type="EC" id="3.2.1.40"/>
    </reaction>
</comment>
<keyword evidence="10" id="KW-1185">Reference proteome</keyword>
<dbReference type="RefSeq" id="XP_024744342.1">
    <property type="nucleotide sequence ID" value="XM_024877641.1"/>
</dbReference>
<dbReference type="GeneID" id="36585718"/>
<evidence type="ECO:0000259" key="6">
    <source>
        <dbReference type="Pfam" id="PF08531"/>
    </source>
</evidence>
<dbReference type="Gene3D" id="1.50.10.10">
    <property type="match status" value="1"/>
</dbReference>
<feature type="region of interest" description="Disordered" evidence="4">
    <location>
        <begin position="1"/>
        <end position="22"/>
    </location>
</feature>
<dbReference type="Pfam" id="PF17390">
    <property type="entry name" value="Bac_rhamnosid_C"/>
    <property type="match status" value="1"/>
</dbReference>
<gene>
    <name evidence="9" type="ORF">K444DRAFT_579049</name>
</gene>
<dbReference type="Pfam" id="PF25788">
    <property type="entry name" value="Ig_Rha78A_N"/>
    <property type="match status" value="1"/>
</dbReference>
<evidence type="ECO:0000259" key="5">
    <source>
        <dbReference type="Pfam" id="PF05592"/>
    </source>
</evidence>
<dbReference type="Pfam" id="PF08531">
    <property type="entry name" value="Bac_rhamnosid_N"/>
    <property type="match status" value="1"/>
</dbReference>
<reference evidence="9 10" key="1">
    <citation type="submission" date="2016-04" db="EMBL/GenBank/DDBJ databases">
        <title>A degradative enzymes factory behind the ericoid mycorrhizal symbiosis.</title>
        <authorList>
            <consortium name="DOE Joint Genome Institute"/>
            <person name="Martino E."/>
            <person name="Morin E."/>
            <person name="Grelet G."/>
            <person name="Kuo A."/>
            <person name="Kohler A."/>
            <person name="Daghino S."/>
            <person name="Barry K."/>
            <person name="Choi C."/>
            <person name="Cichocki N."/>
            <person name="Clum A."/>
            <person name="Copeland A."/>
            <person name="Hainaut M."/>
            <person name="Haridas S."/>
            <person name="Labutti K."/>
            <person name="Lindquist E."/>
            <person name="Lipzen A."/>
            <person name="Khouja H.-R."/>
            <person name="Murat C."/>
            <person name="Ohm R."/>
            <person name="Olson A."/>
            <person name="Spatafora J."/>
            <person name="Veneault-Fourrey C."/>
            <person name="Henrissat B."/>
            <person name="Grigoriev I."/>
            <person name="Martin F."/>
            <person name="Perotto S."/>
        </authorList>
    </citation>
    <scope>NUCLEOTIDE SEQUENCE [LARGE SCALE GENOMIC DNA]</scope>
    <source>
        <strain evidence="9 10">E</strain>
    </source>
</reference>
<dbReference type="InterPro" id="IPR035396">
    <property type="entry name" value="Bac_rhamnosid6H"/>
</dbReference>
<dbReference type="InterPro" id="IPR012341">
    <property type="entry name" value="6hp_glycosidase-like_sf"/>
</dbReference>
<feature type="domain" description="Alpha-L-rhamnosidase C-terminal" evidence="8">
    <location>
        <begin position="801"/>
        <end position="871"/>
    </location>
</feature>
<dbReference type="AlphaFoldDB" id="A0A2J6TWV2"/>
<dbReference type="Pfam" id="PF05592">
    <property type="entry name" value="Bac_rhamnosid"/>
    <property type="match status" value="1"/>
</dbReference>
<evidence type="ECO:0000259" key="7">
    <source>
        <dbReference type="Pfam" id="PF17389"/>
    </source>
</evidence>
<organism evidence="9 10">
    <name type="scientific">Hyaloscypha bicolor E</name>
    <dbReference type="NCBI Taxonomy" id="1095630"/>
    <lineage>
        <taxon>Eukaryota</taxon>
        <taxon>Fungi</taxon>
        <taxon>Dikarya</taxon>
        <taxon>Ascomycota</taxon>
        <taxon>Pezizomycotina</taxon>
        <taxon>Leotiomycetes</taxon>
        <taxon>Helotiales</taxon>
        <taxon>Hyaloscyphaceae</taxon>
        <taxon>Hyaloscypha</taxon>
        <taxon>Hyaloscypha bicolor</taxon>
    </lineage>
</organism>
<dbReference type="InterPro" id="IPR016007">
    <property type="entry name" value="Alpha_rhamnosid"/>
</dbReference>
<evidence type="ECO:0000256" key="3">
    <source>
        <dbReference type="ARBA" id="ARBA00022801"/>
    </source>
</evidence>
<dbReference type="OrthoDB" id="10036721at2759"/>
<accession>A0A2J6TWV2</accession>
<evidence type="ECO:0000256" key="4">
    <source>
        <dbReference type="SAM" id="MobiDB-lite"/>
    </source>
</evidence>
<dbReference type="EC" id="3.2.1.40" evidence="2"/>
<dbReference type="InterPro" id="IPR035398">
    <property type="entry name" value="Bac_rhamnosid_C"/>
</dbReference>
<evidence type="ECO:0000313" key="10">
    <source>
        <dbReference type="Proteomes" id="UP000235371"/>
    </source>
</evidence>
<evidence type="ECO:0000313" key="9">
    <source>
        <dbReference type="EMBL" id="PMD67438.1"/>
    </source>
</evidence>
<dbReference type="GO" id="GO:0030596">
    <property type="term" value="F:alpha-L-rhamnosidase activity"/>
    <property type="evidence" value="ECO:0007669"/>
    <property type="project" value="UniProtKB-EC"/>
</dbReference>
<dbReference type="InParanoid" id="A0A2J6TWV2"/>
<evidence type="ECO:0000256" key="1">
    <source>
        <dbReference type="ARBA" id="ARBA00001445"/>
    </source>
</evidence>
<dbReference type="Gene3D" id="2.60.40.10">
    <property type="entry name" value="Immunoglobulins"/>
    <property type="match status" value="1"/>
</dbReference>
<feature type="domain" description="Alpha-L-rhamnosidase concanavalin-like" evidence="5">
    <location>
        <begin position="342"/>
        <end position="443"/>
    </location>
</feature>
<dbReference type="Gene3D" id="2.60.120.260">
    <property type="entry name" value="Galactose-binding domain-like"/>
    <property type="match status" value="2"/>
</dbReference>
<dbReference type="SUPFAM" id="SSF48208">
    <property type="entry name" value="Six-hairpin glycosidases"/>
    <property type="match status" value="1"/>
</dbReference>
<keyword evidence="3 9" id="KW-0378">Hydrolase</keyword>
<dbReference type="EMBL" id="KZ613740">
    <property type="protein sequence ID" value="PMD67438.1"/>
    <property type="molecule type" value="Genomic_DNA"/>
</dbReference>
<dbReference type="PIRSF" id="PIRSF010631">
    <property type="entry name" value="A-rhamnsds"/>
    <property type="match status" value="1"/>
</dbReference>
<feature type="domain" description="Alpha-L-rhamnosidase six-hairpin glycosidase" evidence="7">
    <location>
        <begin position="448"/>
        <end position="799"/>
    </location>
</feature>
<sequence length="918" mass="101100">MSLPTISKPTFEHHHSGLGLSQPKPRVSWRFLTTGSQDPVQDWVQAAYELEITSPSTGTVALHHVDSEQSVLVPWPAAALLSREAVTVRVRCHGKKQEDGANNGTSWTEWSEPATAEVALLQRSDWKASFITSSKRFGDGPLQPVRFRKDFSIPPEHKTSFKARLYITSLGVHDAYINGKPVSDVCLAPGWTSYKHRLNYSVYDVTSILSPEGTNTICAEVGEGWYATRLGFKAGKRFCYGEELGLLVQLEIASRKATSTFEVLSDDSWLCGPSSIQSSELYDGEAIDMRHEQLDWSSIGGSIRLSGETKILPWTSANLVSPDAPPVRVTESRSPVEVLLSRSGKVIIDFGQNLVGKLLVKSVHLPKGAQLRFRHAEVMEHGELGVRPLRFAKATDTITGSGEMIRDWTPRFTFHGFRYVQVDGWPSVSGQPQNEDILALIMHSDLKRRGLFNCSNTSVNQLHKNVVWSMRGNFLSIPTDCPQRDERLGWTGDIQVFCPSANYLFDTTGMLGNWLEDVAAEQLEDWRGGISGLVCPDVLPPHWPHIPQAVWDDVTILTPNDLYQYSADTDLLERQFVSMQTWLDKGVDRGDDGLWNPDQWQLSDWLDPTAPPDDPGSSRTDDVMVADAYLVHVTGVFAHICARLGKSLLSAKYAADAARLRMLFQHKYITPHGNLMSNSQTGVALAIQFGLYATAAHRLVAANSLQKLVRRARFNIATGFAGTPVILHALTTTKLPQIAYRMLLEKSCPSWLYPITMGATTIWERWDSMLPDGTINPGQMTSFNHYALGAVADWLHGSVGGISPLEPGWKVVKVRPVPGGNVTSAEASFDGPYGLVSCAWKLEENGTRFAMSLVVPPNSTAVVTLPSELSVSVSDGDEPSRQVGSGSHRFVCEYIAAAWPPKAIVAAHLPPAEENIAI</sequence>
<name>A0A2J6TWV2_9HELO</name>
<feature type="domain" description="Bacterial alpha-L-rhamnosidase N-terminal" evidence="6">
    <location>
        <begin position="162"/>
        <end position="331"/>
    </location>
</feature>
<dbReference type="Proteomes" id="UP000235371">
    <property type="component" value="Unassembled WGS sequence"/>
</dbReference>
<dbReference type="STRING" id="1095630.A0A2J6TWV2"/>
<dbReference type="PANTHER" id="PTHR33307:SF6">
    <property type="entry name" value="ALPHA-RHAMNOSIDASE (EUROFUNG)-RELATED"/>
    <property type="match status" value="1"/>
</dbReference>
<dbReference type="Gene3D" id="2.60.420.10">
    <property type="entry name" value="Maltose phosphorylase, domain 3"/>
    <property type="match status" value="1"/>
</dbReference>
<evidence type="ECO:0000256" key="2">
    <source>
        <dbReference type="ARBA" id="ARBA00012652"/>
    </source>
</evidence>
<dbReference type="InterPro" id="IPR008902">
    <property type="entry name" value="Rhamnosid_concanavalin"/>
</dbReference>
<dbReference type="InterPro" id="IPR008928">
    <property type="entry name" value="6-hairpin_glycosidase_sf"/>
</dbReference>
<proteinExistence type="predicted"/>